<keyword evidence="2" id="KW-0472">Membrane</keyword>
<keyword evidence="1" id="KW-0479">Metal-binding</keyword>
<accession>A0AAV1RF14</accession>
<protein>
    <recommendedName>
        <fullName evidence="3">RING-type domain-containing protein</fullName>
    </recommendedName>
</protein>
<evidence type="ECO:0000313" key="5">
    <source>
        <dbReference type="Proteomes" id="UP001314170"/>
    </source>
</evidence>
<keyword evidence="5" id="KW-1185">Reference proteome</keyword>
<dbReference type="AlphaFoldDB" id="A0AAV1RF14"/>
<dbReference type="Proteomes" id="UP001314170">
    <property type="component" value="Unassembled WGS sequence"/>
</dbReference>
<name>A0AAV1RF14_9ROSI</name>
<dbReference type="FunFam" id="3.30.40.10:FF:000388">
    <property type="entry name" value="Putative RING zinc finger domain superfamily protein"/>
    <property type="match status" value="1"/>
</dbReference>
<keyword evidence="1" id="KW-0863">Zinc-finger</keyword>
<dbReference type="PANTHER" id="PTHR47662">
    <property type="entry name" value="RING-TYPE DOMAIN-CONTAINING PROTEIN"/>
    <property type="match status" value="1"/>
</dbReference>
<dbReference type="InterPro" id="IPR001841">
    <property type="entry name" value="Znf_RING"/>
</dbReference>
<feature type="domain" description="RING-type" evidence="3">
    <location>
        <begin position="69"/>
        <end position="111"/>
    </location>
</feature>
<dbReference type="GO" id="GO:0008270">
    <property type="term" value="F:zinc ion binding"/>
    <property type="evidence" value="ECO:0007669"/>
    <property type="project" value="UniProtKB-KW"/>
</dbReference>
<dbReference type="InterPro" id="IPR013083">
    <property type="entry name" value="Znf_RING/FYVE/PHD"/>
</dbReference>
<dbReference type="Gene3D" id="3.30.40.10">
    <property type="entry name" value="Zinc/RING finger domain, C3HC4 (zinc finger)"/>
    <property type="match status" value="1"/>
</dbReference>
<organism evidence="4 5">
    <name type="scientific">Dovyalis caffra</name>
    <dbReference type="NCBI Taxonomy" id="77055"/>
    <lineage>
        <taxon>Eukaryota</taxon>
        <taxon>Viridiplantae</taxon>
        <taxon>Streptophyta</taxon>
        <taxon>Embryophyta</taxon>
        <taxon>Tracheophyta</taxon>
        <taxon>Spermatophyta</taxon>
        <taxon>Magnoliopsida</taxon>
        <taxon>eudicotyledons</taxon>
        <taxon>Gunneridae</taxon>
        <taxon>Pentapetalae</taxon>
        <taxon>rosids</taxon>
        <taxon>fabids</taxon>
        <taxon>Malpighiales</taxon>
        <taxon>Salicaceae</taxon>
        <taxon>Flacourtieae</taxon>
        <taxon>Dovyalis</taxon>
    </lineage>
</organism>
<comment type="caution">
    <text evidence="4">The sequence shown here is derived from an EMBL/GenBank/DDBJ whole genome shotgun (WGS) entry which is preliminary data.</text>
</comment>
<keyword evidence="2" id="KW-0812">Transmembrane</keyword>
<dbReference type="EMBL" id="CAWUPB010000950">
    <property type="protein sequence ID" value="CAK7334489.1"/>
    <property type="molecule type" value="Genomic_DNA"/>
</dbReference>
<evidence type="ECO:0000256" key="2">
    <source>
        <dbReference type="SAM" id="Phobius"/>
    </source>
</evidence>
<keyword evidence="1" id="KW-0862">Zinc</keyword>
<gene>
    <name evidence="4" type="ORF">DCAF_LOCUS9946</name>
</gene>
<proteinExistence type="predicted"/>
<evidence type="ECO:0000313" key="4">
    <source>
        <dbReference type="EMBL" id="CAK7334489.1"/>
    </source>
</evidence>
<evidence type="ECO:0000256" key="1">
    <source>
        <dbReference type="PROSITE-ProRule" id="PRU00175"/>
    </source>
</evidence>
<evidence type="ECO:0000259" key="3">
    <source>
        <dbReference type="PROSITE" id="PS50089"/>
    </source>
</evidence>
<dbReference type="SMART" id="SM00184">
    <property type="entry name" value="RING"/>
    <property type="match status" value="1"/>
</dbReference>
<reference evidence="4 5" key="1">
    <citation type="submission" date="2024-01" db="EMBL/GenBank/DDBJ databases">
        <authorList>
            <person name="Waweru B."/>
        </authorList>
    </citation>
    <scope>NUCLEOTIDE SEQUENCE [LARGE SCALE GENOMIC DNA]</scope>
</reference>
<sequence>MAALSQFFYLTLLVLYCLIFELVIQIRYVIMTIRNIFGKGMLSAPEYLKFIEENVPAISYSNRLGSMDCAVCLSDFKEGEAVRNLKCKHTFHKSCLDKWLRGYLTTCPICRTEVLPSEFVADYKRLKYQMENDRIYEGDMFGNLLDRSLRANPNLQTPELISHPQRLRPITDFCEQGNEGL</sequence>
<dbReference type="PANTHER" id="PTHR47662:SF1">
    <property type="entry name" value="RING-TYPE DOMAIN-CONTAINING PROTEIN"/>
    <property type="match status" value="1"/>
</dbReference>
<dbReference type="PROSITE" id="PS50089">
    <property type="entry name" value="ZF_RING_2"/>
    <property type="match status" value="1"/>
</dbReference>
<keyword evidence="2" id="KW-1133">Transmembrane helix</keyword>
<dbReference type="Pfam" id="PF13639">
    <property type="entry name" value="zf-RING_2"/>
    <property type="match status" value="1"/>
</dbReference>
<feature type="transmembrane region" description="Helical" evidence="2">
    <location>
        <begin position="6"/>
        <end position="30"/>
    </location>
</feature>
<dbReference type="SUPFAM" id="SSF57850">
    <property type="entry name" value="RING/U-box"/>
    <property type="match status" value="1"/>
</dbReference>